<dbReference type="HOGENOM" id="CLU_890684_0_0_10"/>
<keyword evidence="1" id="KW-0732">Signal</keyword>
<proteinExistence type="predicted"/>
<dbReference type="EMBL" id="CP003349">
    <property type="protein sequence ID" value="AFD08858.1"/>
    <property type="molecule type" value="Genomic_DNA"/>
</dbReference>
<dbReference type="KEGG" id="scn:Solca_3861"/>
<feature type="chain" id="PRO_5003613659" description="Lipoprotein" evidence="1">
    <location>
        <begin position="25"/>
        <end position="294"/>
    </location>
</feature>
<reference evidence="2" key="1">
    <citation type="submission" date="2012-02" db="EMBL/GenBank/DDBJ databases">
        <title>The complete genome of Solitalea canadensis DSM 3403.</title>
        <authorList>
            <consortium name="US DOE Joint Genome Institute (JGI-PGF)"/>
            <person name="Lucas S."/>
            <person name="Copeland A."/>
            <person name="Lapidus A."/>
            <person name="Glavina del Rio T."/>
            <person name="Dalin E."/>
            <person name="Tice H."/>
            <person name="Bruce D."/>
            <person name="Goodwin L."/>
            <person name="Pitluck S."/>
            <person name="Peters L."/>
            <person name="Ovchinnikova G."/>
            <person name="Lu M."/>
            <person name="Kyrpides N."/>
            <person name="Mavromatis K."/>
            <person name="Ivanova N."/>
            <person name="Brettin T."/>
            <person name="Detter J.C."/>
            <person name="Han C."/>
            <person name="Larimer F."/>
            <person name="Land M."/>
            <person name="Hauser L."/>
            <person name="Markowitz V."/>
            <person name="Cheng J.-F."/>
            <person name="Hugenholtz P."/>
            <person name="Woyke T."/>
            <person name="Wu D."/>
            <person name="Spring S."/>
            <person name="Schroeder M."/>
            <person name="Kopitz M."/>
            <person name="Brambilla E."/>
            <person name="Klenk H.-P."/>
            <person name="Eisen J.A."/>
        </authorList>
    </citation>
    <scope>NUCLEOTIDE SEQUENCE</scope>
    <source>
        <strain evidence="2">DSM 3403</strain>
    </source>
</reference>
<feature type="signal peptide" evidence="1">
    <location>
        <begin position="1"/>
        <end position="24"/>
    </location>
</feature>
<dbReference type="PROSITE" id="PS51257">
    <property type="entry name" value="PROKAR_LIPOPROTEIN"/>
    <property type="match status" value="1"/>
</dbReference>
<organism evidence="2 3">
    <name type="scientific">Solitalea canadensis (strain ATCC 29591 / DSM 3403 / JCM 21819 / LMG 8368 / NBRC 15130 / NCIMB 12057 / USAM 9D)</name>
    <name type="common">Flexibacter canadensis</name>
    <dbReference type="NCBI Taxonomy" id="929556"/>
    <lineage>
        <taxon>Bacteria</taxon>
        <taxon>Pseudomonadati</taxon>
        <taxon>Bacteroidota</taxon>
        <taxon>Sphingobacteriia</taxon>
        <taxon>Sphingobacteriales</taxon>
        <taxon>Sphingobacteriaceae</taxon>
        <taxon>Solitalea</taxon>
    </lineage>
</organism>
<dbReference type="RefSeq" id="WP_014682081.1">
    <property type="nucleotide sequence ID" value="NC_017770.1"/>
</dbReference>
<name>H8KLH1_SOLCM</name>
<dbReference type="STRING" id="929556.Solca_3861"/>
<dbReference type="Proteomes" id="UP000007590">
    <property type="component" value="Chromosome"/>
</dbReference>
<evidence type="ECO:0008006" key="4">
    <source>
        <dbReference type="Google" id="ProtNLM"/>
    </source>
</evidence>
<sequence length="294" mass="31792">MNLSPKLLTLFAAVALLTSCSKSSDEPQTNGPRLIFKFKFDSTQVRLGNLGQPSTIADGNAAQSPKFNSMSSHYIELAPTAFTKLGAGTVLFHAAETTQGGENAIDFSKNKAVGNGETFFSIPLNEVKTGTYEWLRVSLAYQNYDIVIKNKNPLDPTKTITASGTLASFIGFNTYIGSFSIKNTSITLNANKKQGFWAFEVINQNFSGDASATTVVNPIESTSPIPKGSCVVTGAFDNKLIITGQETKDLVVEVSLSTNKSFEWKEVVKDGYFQPDAGEIVQDMGVRGMIPRIK</sequence>
<accession>H8KLH1</accession>
<dbReference type="OrthoDB" id="978343at2"/>
<evidence type="ECO:0000313" key="3">
    <source>
        <dbReference type="Proteomes" id="UP000007590"/>
    </source>
</evidence>
<dbReference type="AlphaFoldDB" id="H8KLH1"/>
<evidence type="ECO:0000256" key="1">
    <source>
        <dbReference type="SAM" id="SignalP"/>
    </source>
</evidence>
<dbReference type="eggNOG" id="ENOG502Z8WQ">
    <property type="taxonomic scope" value="Bacteria"/>
</dbReference>
<evidence type="ECO:0000313" key="2">
    <source>
        <dbReference type="EMBL" id="AFD08858.1"/>
    </source>
</evidence>
<protein>
    <recommendedName>
        <fullName evidence="4">Lipoprotein</fullName>
    </recommendedName>
</protein>
<keyword evidence="3" id="KW-1185">Reference proteome</keyword>
<gene>
    <name evidence="2" type="ordered locus">Solca_3861</name>
</gene>